<dbReference type="EMBL" id="BSYO01000033">
    <property type="protein sequence ID" value="GMH27682.1"/>
    <property type="molecule type" value="Genomic_DNA"/>
</dbReference>
<sequence length="779" mass="86499">MDVAEVDESLFAISNAKLHGGMCRILSSIYCKVMNIFPVLEAACPRRKSGIQALCSLHVALEKAKNILQHCSECSKLYLAITGDSVLSKFEKAKCALLDSLRRVEHIVPQSIGFQISGIVNELETMVFSIDTLDRQVGDDIIVLLQQGRKFEESCNEKTELECFHQAALKLGINSSRAALAERRALKKLIERACMDEDKRKESIVTYLLHLLKKYSKLFRSDLTDDNDSQGSTPCSPTVQGSFEDGSEPPVNKQAFDRQFSKLNSFNFRPSFSFRPNDQRSGQMPIPPKELRCPISLQLMYDPVIIASGQTYERVCIEKWFNDGHNTCPKTQQQLAHIFLTPNYCVKGLIASWCEQHGVSIPGGPPKSLDFNFWRLALSDSESAKSRSIDNSNSCQMKGVKVVPLEESDATEEVEGNEAEGGLAEEEESEINLFGRYENFMNILDGGEDLRKKCIVVEKMRRLLKDDEEARMFMGAHGFVEALLQFLKSALHERNAVAQEAGAMTLFNLAVNNSRNKEIMLAAGVIPLLEEMISNADSHGLAAALYLNLSCLEEAKPIIGSSIAIPFLIMLLPCKTDPQSSLDSLHALFNLCTHPFNISKLLESGIINSLHSLLTGPHDHMSIEKSISILINLASTNAGKDGIISAPGLISELVAILDNGEPIEQEQAALCFLILCNGDEKCSQMVLQEGAIPSLLSTSVNGTARGRDTAQKLLMLFREQRRRDTFPQPMLPPPPQPTIDCEKTTPASEPPHLLSKSISQRKLVKMFSFFQKRAYSFRH</sequence>
<accession>A0AAD3TE47</accession>
<keyword evidence="5" id="KW-0677">Repeat</keyword>
<protein>
    <recommendedName>
        <fullName evidence="3">RING-type E3 ubiquitin transferase</fullName>
        <ecNumber evidence="3">2.3.2.27</ecNumber>
    </recommendedName>
</protein>
<dbReference type="SUPFAM" id="SSF48371">
    <property type="entry name" value="ARM repeat"/>
    <property type="match status" value="1"/>
</dbReference>
<comment type="pathway">
    <text evidence="2">Protein modification; protein ubiquitination.</text>
</comment>
<keyword evidence="11" id="KW-1185">Reference proteome</keyword>
<feature type="region of interest" description="Disordered" evidence="8">
    <location>
        <begin position="225"/>
        <end position="248"/>
    </location>
</feature>
<evidence type="ECO:0000313" key="11">
    <source>
        <dbReference type="Proteomes" id="UP001279734"/>
    </source>
</evidence>
<dbReference type="Gene3D" id="3.30.40.10">
    <property type="entry name" value="Zinc/RING finger domain, C3HC4 (zinc finger)"/>
    <property type="match status" value="1"/>
</dbReference>
<dbReference type="InterPro" id="IPR003613">
    <property type="entry name" value="Ubox_domain"/>
</dbReference>
<name>A0AAD3TE47_NEPGR</name>
<feature type="domain" description="U-box" evidence="9">
    <location>
        <begin position="286"/>
        <end position="360"/>
    </location>
</feature>
<evidence type="ECO:0000256" key="6">
    <source>
        <dbReference type="ARBA" id="ARBA00022786"/>
    </source>
</evidence>
<evidence type="ECO:0000256" key="7">
    <source>
        <dbReference type="PROSITE-ProRule" id="PRU00259"/>
    </source>
</evidence>
<evidence type="ECO:0000256" key="2">
    <source>
        <dbReference type="ARBA" id="ARBA00004906"/>
    </source>
</evidence>
<dbReference type="SUPFAM" id="SSF57850">
    <property type="entry name" value="RING/U-box"/>
    <property type="match status" value="1"/>
</dbReference>
<dbReference type="PANTHER" id="PTHR23315">
    <property type="entry name" value="U BOX DOMAIN-CONTAINING"/>
    <property type="match status" value="1"/>
</dbReference>
<dbReference type="InterPro" id="IPR011989">
    <property type="entry name" value="ARM-like"/>
</dbReference>
<dbReference type="GO" id="GO:0061630">
    <property type="term" value="F:ubiquitin protein ligase activity"/>
    <property type="evidence" value="ECO:0007669"/>
    <property type="project" value="UniProtKB-EC"/>
</dbReference>
<keyword evidence="6" id="KW-0833">Ubl conjugation pathway</keyword>
<evidence type="ECO:0000256" key="8">
    <source>
        <dbReference type="SAM" id="MobiDB-lite"/>
    </source>
</evidence>
<dbReference type="CDD" id="cd16664">
    <property type="entry name" value="RING-Ubox_PUB"/>
    <property type="match status" value="1"/>
</dbReference>
<feature type="compositionally biased region" description="Polar residues" evidence="8">
    <location>
        <begin position="229"/>
        <end position="241"/>
    </location>
</feature>
<gene>
    <name evidence="10" type="ORF">Nepgr_029525</name>
</gene>
<dbReference type="InterPro" id="IPR000225">
    <property type="entry name" value="Armadillo"/>
</dbReference>
<evidence type="ECO:0000256" key="1">
    <source>
        <dbReference type="ARBA" id="ARBA00000900"/>
    </source>
</evidence>
<dbReference type="PROSITE" id="PS51698">
    <property type="entry name" value="U_BOX"/>
    <property type="match status" value="1"/>
</dbReference>
<dbReference type="EC" id="2.3.2.27" evidence="3"/>
<dbReference type="SMART" id="SM00504">
    <property type="entry name" value="Ubox"/>
    <property type="match status" value="1"/>
</dbReference>
<evidence type="ECO:0000256" key="5">
    <source>
        <dbReference type="ARBA" id="ARBA00022737"/>
    </source>
</evidence>
<dbReference type="FunFam" id="3.30.40.10:FF:000114">
    <property type="entry name" value="RING-type E3 ubiquitin transferase"/>
    <property type="match status" value="1"/>
</dbReference>
<dbReference type="InterPro" id="IPR045210">
    <property type="entry name" value="RING-Ubox_PUB"/>
</dbReference>
<dbReference type="InterPro" id="IPR058678">
    <property type="entry name" value="ARM_PUB"/>
</dbReference>
<feature type="repeat" description="ARM" evidence="7">
    <location>
        <begin position="478"/>
        <end position="524"/>
    </location>
</feature>
<dbReference type="GO" id="GO:0016567">
    <property type="term" value="P:protein ubiquitination"/>
    <property type="evidence" value="ECO:0007669"/>
    <property type="project" value="InterPro"/>
</dbReference>
<evidence type="ECO:0000259" key="9">
    <source>
        <dbReference type="PROSITE" id="PS51698"/>
    </source>
</evidence>
<dbReference type="PANTHER" id="PTHR23315:SF284">
    <property type="entry name" value="U-BOX DOMAIN-CONTAINING PROTEIN 7"/>
    <property type="match status" value="1"/>
</dbReference>
<reference evidence="10" key="1">
    <citation type="submission" date="2023-05" db="EMBL/GenBank/DDBJ databases">
        <title>Nepenthes gracilis genome sequencing.</title>
        <authorList>
            <person name="Fukushima K."/>
        </authorList>
    </citation>
    <scope>NUCLEOTIDE SEQUENCE</scope>
    <source>
        <strain evidence="10">SING2019-196</strain>
    </source>
</reference>
<proteinExistence type="predicted"/>
<dbReference type="Proteomes" id="UP001279734">
    <property type="component" value="Unassembled WGS sequence"/>
</dbReference>
<keyword evidence="4" id="KW-0808">Transferase</keyword>
<dbReference type="Pfam" id="PF04564">
    <property type="entry name" value="U-box"/>
    <property type="match status" value="1"/>
</dbReference>
<dbReference type="Pfam" id="PF25598">
    <property type="entry name" value="ARM_PUB"/>
    <property type="match status" value="1"/>
</dbReference>
<evidence type="ECO:0000256" key="3">
    <source>
        <dbReference type="ARBA" id="ARBA00012483"/>
    </source>
</evidence>
<evidence type="ECO:0000313" key="10">
    <source>
        <dbReference type="EMBL" id="GMH27682.1"/>
    </source>
</evidence>
<dbReference type="SMART" id="SM00185">
    <property type="entry name" value="ARM"/>
    <property type="match status" value="3"/>
</dbReference>
<dbReference type="AlphaFoldDB" id="A0AAD3TE47"/>
<organism evidence="10 11">
    <name type="scientific">Nepenthes gracilis</name>
    <name type="common">Slender pitcher plant</name>
    <dbReference type="NCBI Taxonomy" id="150966"/>
    <lineage>
        <taxon>Eukaryota</taxon>
        <taxon>Viridiplantae</taxon>
        <taxon>Streptophyta</taxon>
        <taxon>Embryophyta</taxon>
        <taxon>Tracheophyta</taxon>
        <taxon>Spermatophyta</taxon>
        <taxon>Magnoliopsida</taxon>
        <taxon>eudicotyledons</taxon>
        <taxon>Gunneridae</taxon>
        <taxon>Pentapetalae</taxon>
        <taxon>Caryophyllales</taxon>
        <taxon>Nepenthaceae</taxon>
        <taxon>Nepenthes</taxon>
    </lineage>
</organism>
<comment type="caution">
    <text evidence="10">The sequence shown here is derived from an EMBL/GenBank/DDBJ whole genome shotgun (WGS) entry which is preliminary data.</text>
</comment>
<comment type="catalytic activity">
    <reaction evidence="1">
        <text>S-ubiquitinyl-[E2 ubiquitin-conjugating enzyme]-L-cysteine + [acceptor protein]-L-lysine = [E2 ubiquitin-conjugating enzyme]-L-cysteine + N(6)-ubiquitinyl-[acceptor protein]-L-lysine.</text>
        <dbReference type="EC" id="2.3.2.27"/>
    </reaction>
</comment>
<dbReference type="InterPro" id="IPR013083">
    <property type="entry name" value="Znf_RING/FYVE/PHD"/>
</dbReference>
<dbReference type="Gene3D" id="1.25.10.10">
    <property type="entry name" value="Leucine-rich Repeat Variant"/>
    <property type="match status" value="2"/>
</dbReference>
<dbReference type="PROSITE" id="PS50176">
    <property type="entry name" value="ARM_REPEAT"/>
    <property type="match status" value="1"/>
</dbReference>
<dbReference type="InterPro" id="IPR016024">
    <property type="entry name" value="ARM-type_fold"/>
</dbReference>
<evidence type="ECO:0000256" key="4">
    <source>
        <dbReference type="ARBA" id="ARBA00022679"/>
    </source>
</evidence>